<evidence type="ECO:0000313" key="3">
    <source>
        <dbReference type="Proteomes" id="UP001559025"/>
    </source>
</evidence>
<feature type="compositionally biased region" description="Basic and acidic residues" evidence="1">
    <location>
        <begin position="52"/>
        <end position="70"/>
    </location>
</feature>
<name>A0ABV3WSP4_9HYPH</name>
<dbReference type="Proteomes" id="UP001559025">
    <property type="component" value="Unassembled WGS sequence"/>
</dbReference>
<evidence type="ECO:0000256" key="1">
    <source>
        <dbReference type="SAM" id="MobiDB-lite"/>
    </source>
</evidence>
<dbReference type="EMBL" id="JAZHFV010000002">
    <property type="protein sequence ID" value="MEX4007687.1"/>
    <property type="molecule type" value="Genomic_DNA"/>
</dbReference>
<keyword evidence="3" id="KW-1185">Reference proteome</keyword>
<protein>
    <submittedName>
        <fullName evidence="2">Uncharacterized protein</fullName>
    </submittedName>
</protein>
<accession>A0ABV3WSP4</accession>
<reference evidence="2 3" key="1">
    <citation type="submission" date="2024-01" db="EMBL/GenBank/DDBJ databases">
        <title>New evidence supports the origin of RcGTA from prophage.</title>
        <authorList>
            <person name="Xu Y."/>
            <person name="Liu B."/>
            <person name="Chen F."/>
        </authorList>
    </citation>
    <scope>NUCLEOTIDE SEQUENCE [LARGE SCALE GENOMIC DNA]</scope>
    <source>
        <strain evidence="2 3">CBW1107-2</strain>
    </source>
</reference>
<proteinExistence type="predicted"/>
<sequence length="76" mass="8175">MTPRQTDNRRETGKRIPKPAATDDPSKDFSQDAAANRKPRGGVGLSEPVEETQAHTRKSEGVDGAADKRRNSAGNS</sequence>
<evidence type="ECO:0000313" key="2">
    <source>
        <dbReference type="EMBL" id="MEX4007687.1"/>
    </source>
</evidence>
<feature type="compositionally biased region" description="Basic and acidic residues" evidence="1">
    <location>
        <begin position="1"/>
        <end position="14"/>
    </location>
</feature>
<comment type="caution">
    <text evidence="2">The sequence shown here is derived from an EMBL/GenBank/DDBJ whole genome shotgun (WGS) entry which is preliminary data.</text>
</comment>
<organism evidence="2 3">
    <name type="scientific">Neoaquamicrobium sediminum</name>
    <dbReference type="NCBI Taxonomy" id="1849104"/>
    <lineage>
        <taxon>Bacteria</taxon>
        <taxon>Pseudomonadati</taxon>
        <taxon>Pseudomonadota</taxon>
        <taxon>Alphaproteobacteria</taxon>
        <taxon>Hyphomicrobiales</taxon>
        <taxon>Phyllobacteriaceae</taxon>
        <taxon>Neoaquamicrobium</taxon>
    </lineage>
</organism>
<feature type="region of interest" description="Disordered" evidence="1">
    <location>
        <begin position="1"/>
        <end position="76"/>
    </location>
</feature>
<dbReference type="RefSeq" id="WP_368802796.1">
    <property type="nucleotide sequence ID" value="NZ_JAZHFV010000002.1"/>
</dbReference>
<gene>
    <name evidence="2" type="ORF">V1479_10265</name>
</gene>